<feature type="region of interest" description="Disordered" evidence="1">
    <location>
        <begin position="39"/>
        <end position="113"/>
    </location>
</feature>
<dbReference type="AlphaFoldDB" id="A0A1H3X403"/>
<proteinExistence type="predicted"/>
<sequence>MDVSPMSMQMIVPRATDAGQVQHNLNQANALQADYQAVEQKREDQLKQKQVREKENLEDGRIKDDPERQRNRGGKGGKGRSAGETAPEEEMEEQPAVKMATDPSRGQLLDISL</sequence>
<dbReference type="RefSeq" id="WP_026761327.1">
    <property type="nucleotide sequence ID" value="NZ_FNQG01000005.1"/>
</dbReference>
<dbReference type="OrthoDB" id="1669342at2"/>
<protein>
    <submittedName>
        <fullName evidence="2">Uncharacterized protein</fullName>
    </submittedName>
</protein>
<evidence type="ECO:0000313" key="2">
    <source>
        <dbReference type="EMBL" id="SDZ94139.1"/>
    </source>
</evidence>
<dbReference type="EMBL" id="FNQG01000005">
    <property type="protein sequence ID" value="SDZ94139.1"/>
    <property type="molecule type" value="Genomic_DNA"/>
</dbReference>
<evidence type="ECO:0000313" key="3">
    <source>
        <dbReference type="Proteomes" id="UP000183469"/>
    </source>
</evidence>
<accession>A0A1H3X403</accession>
<dbReference type="Proteomes" id="UP000183469">
    <property type="component" value="Unassembled WGS sequence"/>
</dbReference>
<organism evidence="2 3">
    <name type="scientific">Selenomonas ruminantium</name>
    <dbReference type="NCBI Taxonomy" id="971"/>
    <lineage>
        <taxon>Bacteria</taxon>
        <taxon>Bacillati</taxon>
        <taxon>Bacillota</taxon>
        <taxon>Negativicutes</taxon>
        <taxon>Selenomonadales</taxon>
        <taxon>Selenomonadaceae</taxon>
        <taxon>Selenomonas</taxon>
    </lineage>
</organism>
<evidence type="ECO:0000256" key="1">
    <source>
        <dbReference type="SAM" id="MobiDB-lite"/>
    </source>
</evidence>
<feature type="compositionally biased region" description="Basic and acidic residues" evidence="1">
    <location>
        <begin position="39"/>
        <end position="70"/>
    </location>
</feature>
<reference evidence="2 3" key="1">
    <citation type="submission" date="2016-10" db="EMBL/GenBank/DDBJ databases">
        <authorList>
            <person name="de Groot N.N."/>
        </authorList>
    </citation>
    <scope>NUCLEOTIDE SEQUENCE [LARGE SCALE GENOMIC DNA]</scope>
    <source>
        <strain evidence="2 3">DSM 2872</strain>
    </source>
</reference>
<gene>
    <name evidence="2" type="ORF">SAMN05660648_01282</name>
</gene>
<name>A0A1H3X403_SELRU</name>